<dbReference type="Proteomes" id="UP001153069">
    <property type="component" value="Unassembled WGS sequence"/>
</dbReference>
<name>A0A9N8F023_9STRA</name>
<accession>A0A9N8F023</accession>
<dbReference type="AlphaFoldDB" id="A0A9N8F023"/>
<evidence type="ECO:0008006" key="3">
    <source>
        <dbReference type="Google" id="ProtNLM"/>
    </source>
</evidence>
<dbReference type="EMBL" id="CAICTM010002384">
    <property type="protein sequence ID" value="CAB9529044.1"/>
    <property type="molecule type" value="Genomic_DNA"/>
</dbReference>
<sequence>MSLPLEPQAKRQRTDASNSNIRLPIIDDEATANLKLAAAGFDPNDCITAIGPPEIKTPSGVELWNCITPMTFFCFHGDHSMCRYIFTQGGTTTRAGEEFWYPLYAAANHGHVQLCEWLIENGAQRDLQRGYAPEHRPLGLCYRKGGLAIAKCLILHGAIQNNESEEMVRSILACDLNPRIVITPTLARAIDRRPKLMTWSLEAIMDYACFHAFLMGTFVPGFSSDALRKKLVARLGSYDAAKTIMDGVSSNEQRKLLWEQLLVSSSESPVESLCGHPGVLKCIAQFVGVDDGKALRIHLQMVELLHDITMSEDEPPVILDTIRDDEISDDESDEDA</sequence>
<dbReference type="SUPFAM" id="SSF48403">
    <property type="entry name" value="Ankyrin repeat"/>
    <property type="match status" value="1"/>
</dbReference>
<protein>
    <recommendedName>
        <fullName evidence="3">Ankyrin repeat protein</fullName>
    </recommendedName>
</protein>
<reference evidence="1" key="1">
    <citation type="submission" date="2020-06" db="EMBL/GenBank/DDBJ databases">
        <authorList>
            <consortium name="Plant Systems Biology data submission"/>
        </authorList>
    </citation>
    <scope>NUCLEOTIDE SEQUENCE</scope>
    <source>
        <strain evidence="1">D6</strain>
    </source>
</reference>
<dbReference type="Pfam" id="PF00023">
    <property type="entry name" value="Ank"/>
    <property type="match status" value="1"/>
</dbReference>
<proteinExistence type="predicted"/>
<dbReference type="InterPro" id="IPR002110">
    <property type="entry name" value="Ankyrin_rpt"/>
</dbReference>
<dbReference type="Gene3D" id="1.25.40.20">
    <property type="entry name" value="Ankyrin repeat-containing domain"/>
    <property type="match status" value="1"/>
</dbReference>
<dbReference type="OrthoDB" id="539213at2759"/>
<dbReference type="InterPro" id="IPR036770">
    <property type="entry name" value="Ankyrin_rpt-contain_sf"/>
</dbReference>
<evidence type="ECO:0000313" key="1">
    <source>
        <dbReference type="EMBL" id="CAB9529044.1"/>
    </source>
</evidence>
<gene>
    <name evidence="1" type="ORF">SEMRO_2386_G325740.1</name>
</gene>
<organism evidence="1 2">
    <name type="scientific">Seminavis robusta</name>
    <dbReference type="NCBI Taxonomy" id="568900"/>
    <lineage>
        <taxon>Eukaryota</taxon>
        <taxon>Sar</taxon>
        <taxon>Stramenopiles</taxon>
        <taxon>Ochrophyta</taxon>
        <taxon>Bacillariophyta</taxon>
        <taxon>Bacillariophyceae</taxon>
        <taxon>Bacillariophycidae</taxon>
        <taxon>Naviculales</taxon>
        <taxon>Naviculaceae</taxon>
        <taxon>Seminavis</taxon>
    </lineage>
</organism>
<evidence type="ECO:0000313" key="2">
    <source>
        <dbReference type="Proteomes" id="UP001153069"/>
    </source>
</evidence>
<comment type="caution">
    <text evidence="1">The sequence shown here is derived from an EMBL/GenBank/DDBJ whole genome shotgun (WGS) entry which is preliminary data.</text>
</comment>
<keyword evidence="2" id="KW-1185">Reference proteome</keyword>
<dbReference type="SMART" id="SM00248">
    <property type="entry name" value="ANK"/>
    <property type="match status" value="3"/>
</dbReference>